<name>A0A2H0TIM7_9BACT</name>
<protein>
    <recommendedName>
        <fullName evidence="8">Prenyltransferase</fullName>
    </recommendedName>
</protein>
<organism evidence="6 7">
    <name type="scientific">Candidatus Nealsonbacteria bacterium CG10_big_fil_rev_8_21_14_0_10_37_25</name>
    <dbReference type="NCBI Taxonomy" id="1974711"/>
    <lineage>
        <taxon>Bacteria</taxon>
        <taxon>Candidatus Nealsoniibacteriota</taxon>
    </lineage>
</organism>
<dbReference type="Gene3D" id="1.10.357.140">
    <property type="entry name" value="UbiA prenyltransferase"/>
    <property type="match status" value="1"/>
</dbReference>
<evidence type="ECO:0000256" key="4">
    <source>
        <dbReference type="ARBA" id="ARBA00023136"/>
    </source>
</evidence>
<feature type="transmembrane region" description="Helical" evidence="5">
    <location>
        <begin position="132"/>
        <end position="151"/>
    </location>
</feature>
<evidence type="ECO:0000256" key="3">
    <source>
        <dbReference type="ARBA" id="ARBA00022989"/>
    </source>
</evidence>
<feature type="transmembrane region" description="Helical" evidence="5">
    <location>
        <begin position="39"/>
        <end position="60"/>
    </location>
</feature>
<evidence type="ECO:0000256" key="1">
    <source>
        <dbReference type="ARBA" id="ARBA00004141"/>
    </source>
</evidence>
<dbReference type="Proteomes" id="UP000228909">
    <property type="component" value="Unassembled WGS sequence"/>
</dbReference>
<keyword evidence="4 5" id="KW-0472">Membrane</keyword>
<sequence length="272" mass="31520">MSINSFLKYYRMKDWRAYFTLGVFGFVIAKGFLFPILDIVLFLIIGVLLLAFGFSVNNFFDVKEDKEKGEAINFLVQNKKNFLFSISPGILGLFLSTFFGVKVFLFVLAAGLIGFFYSAPPLRMKSRPFLDLISHGLFAGALIFLFPLLIFSPKLTLFHYLIAFSVSYLSAMLEMRNHLEDYQSDFKAGLQTTVCFLGYENSVNFLKYLAFFYPLVLFPVFFLISQKFLFGFLILTSFFLFLFLFKRNFQIMDTYCPIFSYLTIAISTLYPW</sequence>
<feature type="transmembrane region" description="Helical" evidence="5">
    <location>
        <begin position="15"/>
        <end position="33"/>
    </location>
</feature>
<accession>A0A2H0TIM7</accession>
<feature type="transmembrane region" description="Helical" evidence="5">
    <location>
        <begin position="228"/>
        <end position="245"/>
    </location>
</feature>
<keyword evidence="2 5" id="KW-0812">Transmembrane</keyword>
<dbReference type="Pfam" id="PF01040">
    <property type="entry name" value="UbiA"/>
    <property type="match status" value="1"/>
</dbReference>
<feature type="transmembrane region" description="Helical" evidence="5">
    <location>
        <begin position="205"/>
        <end position="222"/>
    </location>
</feature>
<evidence type="ECO:0008006" key="8">
    <source>
        <dbReference type="Google" id="ProtNLM"/>
    </source>
</evidence>
<proteinExistence type="predicted"/>
<dbReference type="InterPro" id="IPR044878">
    <property type="entry name" value="UbiA_sf"/>
</dbReference>
<keyword evidence="3 5" id="KW-1133">Transmembrane helix</keyword>
<dbReference type="GO" id="GO:0016765">
    <property type="term" value="F:transferase activity, transferring alkyl or aryl (other than methyl) groups"/>
    <property type="evidence" value="ECO:0007669"/>
    <property type="project" value="InterPro"/>
</dbReference>
<evidence type="ECO:0000313" key="6">
    <source>
        <dbReference type="EMBL" id="PIR71391.1"/>
    </source>
</evidence>
<feature type="transmembrane region" description="Helical" evidence="5">
    <location>
        <begin position="157"/>
        <end position="173"/>
    </location>
</feature>
<dbReference type="InterPro" id="IPR000537">
    <property type="entry name" value="UbiA_prenyltransferase"/>
</dbReference>
<dbReference type="AlphaFoldDB" id="A0A2H0TIM7"/>
<feature type="transmembrane region" description="Helical" evidence="5">
    <location>
        <begin position="103"/>
        <end position="120"/>
    </location>
</feature>
<evidence type="ECO:0000313" key="7">
    <source>
        <dbReference type="Proteomes" id="UP000228909"/>
    </source>
</evidence>
<evidence type="ECO:0000256" key="2">
    <source>
        <dbReference type="ARBA" id="ARBA00022692"/>
    </source>
</evidence>
<evidence type="ECO:0000256" key="5">
    <source>
        <dbReference type="SAM" id="Phobius"/>
    </source>
</evidence>
<comment type="subcellular location">
    <subcellularLocation>
        <location evidence="1">Membrane</location>
        <topology evidence="1">Multi-pass membrane protein</topology>
    </subcellularLocation>
</comment>
<dbReference type="EMBL" id="PFCK01000083">
    <property type="protein sequence ID" value="PIR71391.1"/>
    <property type="molecule type" value="Genomic_DNA"/>
</dbReference>
<dbReference type="GO" id="GO:0016020">
    <property type="term" value="C:membrane"/>
    <property type="evidence" value="ECO:0007669"/>
    <property type="project" value="UniProtKB-SubCell"/>
</dbReference>
<comment type="caution">
    <text evidence="6">The sequence shown here is derived from an EMBL/GenBank/DDBJ whole genome shotgun (WGS) entry which is preliminary data.</text>
</comment>
<gene>
    <name evidence="6" type="ORF">COU43_02970</name>
</gene>
<reference evidence="7" key="1">
    <citation type="submission" date="2017-09" db="EMBL/GenBank/DDBJ databases">
        <title>Depth-based differentiation of microbial function through sediment-hosted aquifers and enrichment of novel symbionts in the deep terrestrial subsurface.</title>
        <authorList>
            <person name="Probst A.J."/>
            <person name="Ladd B."/>
            <person name="Jarett J.K."/>
            <person name="Geller-Mcgrath D.E."/>
            <person name="Sieber C.M.K."/>
            <person name="Emerson J.B."/>
            <person name="Anantharaman K."/>
            <person name="Thomas B.C."/>
            <person name="Malmstrom R."/>
            <person name="Stieglmeier M."/>
            <person name="Klingl A."/>
            <person name="Woyke T."/>
            <person name="Ryan C.M."/>
            <person name="Banfield J.F."/>
        </authorList>
    </citation>
    <scope>NUCLEOTIDE SEQUENCE [LARGE SCALE GENOMIC DNA]</scope>
</reference>